<dbReference type="CDD" id="cd07516">
    <property type="entry name" value="HAD_Pase"/>
    <property type="match status" value="1"/>
</dbReference>
<dbReference type="NCBIfam" id="TIGR01484">
    <property type="entry name" value="HAD-SF-IIB"/>
    <property type="match status" value="1"/>
</dbReference>
<dbReference type="PANTHER" id="PTHR10000">
    <property type="entry name" value="PHOSPHOSERINE PHOSPHATASE"/>
    <property type="match status" value="1"/>
</dbReference>
<dbReference type="STRING" id="1454201.NMS_1269"/>
<keyword evidence="1" id="KW-0378">Hydrolase</keyword>
<proteinExistence type="predicted"/>
<gene>
    <name evidence="1" type="ORF">NMS_1269</name>
</gene>
<dbReference type="InterPro" id="IPR036412">
    <property type="entry name" value="HAD-like_sf"/>
</dbReference>
<dbReference type="InterPro" id="IPR023214">
    <property type="entry name" value="HAD_sf"/>
</dbReference>
<name>W8VVA5_9FLAO</name>
<dbReference type="GO" id="GO:0000287">
    <property type="term" value="F:magnesium ion binding"/>
    <property type="evidence" value="ECO:0007669"/>
    <property type="project" value="TreeGrafter"/>
</dbReference>
<dbReference type="Proteomes" id="UP000031760">
    <property type="component" value="Chromosome"/>
</dbReference>
<dbReference type="RefSeq" id="WP_041495913.1">
    <property type="nucleotide sequence ID" value="NZ_AP014548.1"/>
</dbReference>
<evidence type="ECO:0000313" key="2">
    <source>
        <dbReference type="Proteomes" id="UP000031760"/>
    </source>
</evidence>
<dbReference type="HOGENOM" id="CLU_044146_3_1_10"/>
<evidence type="ECO:0000313" key="1">
    <source>
        <dbReference type="EMBL" id="BAO55278.1"/>
    </source>
</evidence>
<accession>W8VVA5</accession>
<dbReference type="GO" id="GO:0016791">
    <property type="term" value="F:phosphatase activity"/>
    <property type="evidence" value="ECO:0007669"/>
    <property type="project" value="UniProtKB-ARBA"/>
</dbReference>
<dbReference type="Pfam" id="PF08282">
    <property type="entry name" value="Hydrolase_3"/>
    <property type="match status" value="1"/>
</dbReference>
<dbReference type="NCBIfam" id="TIGR00099">
    <property type="entry name" value="Cof-subfamily"/>
    <property type="match status" value="1"/>
</dbReference>
<dbReference type="PANTHER" id="PTHR10000:SF8">
    <property type="entry name" value="HAD SUPERFAMILY HYDROLASE-LIKE, TYPE 3"/>
    <property type="match status" value="1"/>
</dbReference>
<dbReference type="KEGG" id="nmf:NMS_1269"/>
<dbReference type="AlphaFoldDB" id="W8VVA5"/>
<dbReference type="Gene3D" id="3.40.50.1000">
    <property type="entry name" value="HAD superfamily/HAD-like"/>
    <property type="match status" value="1"/>
</dbReference>
<dbReference type="InterPro" id="IPR006379">
    <property type="entry name" value="HAD-SF_hydro_IIB"/>
</dbReference>
<protein>
    <submittedName>
        <fullName evidence="1">Hydrolase</fullName>
    </submittedName>
</protein>
<organism evidence="1 2">
    <name type="scientific">Nonlabens marinus S1-08</name>
    <dbReference type="NCBI Taxonomy" id="1454201"/>
    <lineage>
        <taxon>Bacteria</taxon>
        <taxon>Pseudomonadati</taxon>
        <taxon>Bacteroidota</taxon>
        <taxon>Flavobacteriia</taxon>
        <taxon>Flavobacteriales</taxon>
        <taxon>Flavobacteriaceae</taxon>
        <taxon>Nonlabens</taxon>
    </lineage>
</organism>
<dbReference type="InterPro" id="IPR000150">
    <property type="entry name" value="Cof"/>
</dbReference>
<keyword evidence="2" id="KW-1185">Reference proteome</keyword>
<dbReference type="Gene3D" id="3.30.1240.10">
    <property type="match status" value="1"/>
</dbReference>
<dbReference type="EMBL" id="AP014548">
    <property type="protein sequence ID" value="BAO55278.1"/>
    <property type="molecule type" value="Genomic_DNA"/>
</dbReference>
<dbReference type="SUPFAM" id="SSF56784">
    <property type="entry name" value="HAD-like"/>
    <property type="match status" value="1"/>
</dbReference>
<dbReference type="GO" id="GO:0005829">
    <property type="term" value="C:cytosol"/>
    <property type="evidence" value="ECO:0007669"/>
    <property type="project" value="TreeGrafter"/>
</dbReference>
<dbReference type="SFLD" id="SFLDS00003">
    <property type="entry name" value="Haloacid_Dehalogenase"/>
    <property type="match status" value="1"/>
</dbReference>
<reference evidence="1 2" key="1">
    <citation type="journal article" date="2014" name="Proc. Natl. Acad. Sci. U.S.A.">
        <title>Functional characterization of flavobacteria rhodopsins reveals a unique class of light-driven chloride pump in bacteria.</title>
        <authorList>
            <person name="Yoshizawa S."/>
            <person name="Kumagai Y."/>
            <person name="Kim H."/>
            <person name="Ogura Y."/>
            <person name="Hayashi T."/>
            <person name="Iwasaki W."/>
            <person name="DeLong E.F."/>
            <person name="Kogure K."/>
        </authorList>
    </citation>
    <scope>NUCLEOTIDE SEQUENCE [LARGE SCALE GENOMIC DNA]</scope>
    <source>
        <strain evidence="1 2">S1-08</strain>
    </source>
</reference>
<dbReference type="OrthoDB" id="9814970at2"/>
<sequence>MIQLIATDIDGTLLDDQRYISANTARIFKELNLPKILISARMPQAMYYLQEALEILDAPIICYNGALVLDQEEVLYSETIPYTAMLEIAEIGTQNGLHVSIYRNQEWFVEQMDEWTAREIHNTRTQPITQSLAKTLAYFESTKNEGGAHKIMFMGDCDKMNSAFAKAKQSLDAQVHLYRSKDTYTEISPKGISKKSALELLLEQRFADVPMSMVAAFGDNYNDTEMLAGVGHGVAVENAREEVKAAARYLAKHHKQDGVASWLQEQLLNKKSDS</sequence>
<dbReference type="SFLD" id="SFLDG01140">
    <property type="entry name" value="C2.B:_Phosphomannomutase_and_P"/>
    <property type="match status" value="1"/>
</dbReference>